<organism evidence="2 3">
    <name type="scientific">Gracilinema caldarium (strain ATCC 51460 / DSM 7334 / H1)</name>
    <name type="common">Treponema caldarium</name>
    <dbReference type="NCBI Taxonomy" id="744872"/>
    <lineage>
        <taxon>Bacteria</taxon>
        <taxon>Pseudomonadati</taxon>
        <taxon>Spirochaetota</taxon>
        <taxon>Spirochaetia</taxon>
        <taxon>Spirochaetales</taxon>
        <taxon>Breznakiellaceae</taxon>
        <taxon>Gracilinema</taxon>
    </lineage>
</organism>
<dbReference type="InterPro" id="IPR018392">
    <property type="entry name" value="LysM"/>
</dbReference>
<dbReference type="Pfam" id="PF01551">
    <property type="entry name" value="Peptidase_M23"/>
    <property type="match status" value="1"/>
</dbReference>
<dbReference type="SUPFAM" id="SSF51261">
    <property type="entry name" value="Duplicated hybrid motif"/>
    <property type="match status" value="1"/>
</dbReference>
<dbReference type="InterPro" id="IPR050570">
    <property type="entry name" value="Cell_wall_metabolism_enzyme"/>
</dbReference>
<evidence type="ECO:0000313" key="2">
    <source>
        <dbReference type="EMBL" id="AEJ19011.1"/>
    </source>
</evidence>
<name>F8F1F8_GRAC1</name>
<dbReference type="GO" id="GO:0004222">
    <property type="term" value="F:metalloendopeptidase activity"/>
    <property type="evidence" value="ECO:0007669"/>
    <property type="project" value="TreeGrafter"/>
</dbReference>
<feature type="domain" description="LysM" evidence="1">
    <location>
        <begin position="96"/>
        <end position="140"/>
    </location>
</feature>
<keyword evidence="3" id="KW-1185">Reference proteome</keyword>
<dbReference type="HOGENOM" id="CLU_029425_7_2_12"/>
<dbReference type="Gene3D" id="3.10.350.10">
    <property type="entry name" value="LysM domain"/>
    <property type="match status" value="1"/>
</dbReference>
<dbReference type="InterPro" id="IPR036779">
    <property type="entry name" value="LysM_dom_sf"/>
</dbReference>
<dbReference type="PROSITE" id="PS51782">
    <property type="entry name" value="LYSM"/>
    <property type="match status" value="1"/>
</dbReference>
<accession>F8F1F8</accession>
<dbReference type="KEGG" id="scd:Spica_0857"/>
<dbReference type="InterPro" id="IPR016047">
    <property type="entry name" value="M23ase_b-sheet_dom"/>
</dbReference>
<dbReference type="SMART" id="SM00257">
    <property type="entry name" value="LysM"/>
    <property type="match status" value="1"/>
</dbReference>
<evidence type="ECO:0000313" key="3">
    <source>
        <dbReference type="Proteomes" id="UP000000503"/>
    </source>
</evidence>
<dbReference type="Proteomes" id="UP000000503">
    <property type="component" value="Chromosome"/>
</dbReference>
<dbReference type="OrthoDB" id="305469at2"/>
<dbReference type="RefSeq" id="WP_013968322.1">
    <property type="nucleotide sequence ID" value="NC_015732.1"/>
</dbReference>
<dbReference type="Gene3D" id="2.70.70.10">
    <property type="entry name" value="Glucose Permease (Domain IIA)"/>
    <property type="match status" value="1"/>
</dbReference>
<dbReference type="PANTHER" id="PTHR21666">
    <property type="entry name" value="PEPTIDASE-RELATED"/>
    <property type="match status" value="1"/>
</dbReference>
<dbReference type="CDD" id="cd00118">
    <property type="entry name" value="LysM"/>
    <property type="match status" value="1"/>
</dbReference>
<proteinExistence type="predicted"/>
<dbReference type="eggNOG" id="COG0739">
    <property type="taxonomic scope" value="Bacteria"/>
</dbReference>
<dbReference type="Pfam" id="PF01476">
    <property type="entry name" value="LysM"/>
    <property type="match status" value="1"/>
</dbReference>
<gene>
    <name evidence="2" type="ordered locus">Spica_0857</name>
</gene>
<dbReference type="STRING" id="744872.Spica_0857"/>
<reference evidence="3" key="1">
    <citation type="journal article" date="2013" name="Stand. Genomic Sci.">
        <title>Genome sequence of the thermophilic fresh-water bacterium Spirochaeta caldaria type strain (H1(T)), reclassification of Spirochaeta caldaria, Spirochaeta stenostrepta, and Spirochaeta zuelzerae in the genus Treponema as Treponema caldaria comb. nov., Treponema stenostrepta comb. nov., and Treponema zuelzerae comb. nov., and emendation of the genus Treponema.</title>
        <authorList>
            <person name="Abt B."/>
            <person name="Goker M."/>
            <person name="Scheuner C."/>
            <person name="Han C."/>
            <person name="Lu M."/>
            <person name="Misra M."/>
            <person name="Lapidus A."/>
            <person name="Nolan M."/>
            <person name="Lucas S."/>
            <person name="Hammon N."/>
            <person name="Deshpande S."/>
            <person name="Cheng J.F."/>
            <person name="Tapia R."/>
            <person name="Goodwin L.A."/>
            <person name="Pitluck S."/>
            <person name="Liolios K."/>
            <person name="Pagani I."/>
            <person name="Ivanova N."/>
            <person name="Mavromatis K."/>
            <person name="Mikhailova N."/>
            <person name="Huntemann M."/>
            <person name="Pati A."/>
            <person name="Chen A."/>
            <person name="Palaniappan K."/>
            <person name="Land M."/>
            <person name="Hauser L."/>
            <person name="Jeffries C.D."/>
            <person name="Rohde M."/>
            <person name="Spring S."/>
            <person name="Gronow S."/>
            <person name="Detter J.C."/>
            <person name="Bristow J."/>
            <person name="Eisen J.A."/>
            <person name="Markowitz V."/>
            <person name="Hugenholtz P."/>
            <person name="Kyrpides N.C."/>
            <person name="Woyke T."/>
            <person name="Klenk H.P."/>
        </authorList>
    </citation>
    <scope>NUCLEOTIDE SEQUENCE</scope>
    <source>
        <strain evidence="3">ATCC 51460 / DSM 7334 / H1</strain>
    </source>
</reference>
<dbReference type="AlphaFoldDB" id="F8F1F8"/>
<dbReference type="PANTHER" id="PTHR21666:SF290">
    <property type="entry name" value="PEPTIDASE M23 DOMAIN PROTEIN"/>
    <property type="match status" value="1"/>
</dbReference>
<protein>
    <submittedName>
        <fullName evidence="2">Peptidase M23</fullName>
    </submittedName>
</protein>
<sequence>MQHHTQMVMNRSGKPPGIVTFLVFFAVSSWSFPLYTAAAPNSPHPLINLLQSSDPTFLQFQQDVEDNRILLARYRQGLYKNDAEAFTKLAQSLTIYRYTIRSGDDIFSIAARCTIPYEAIATLNRLEHPSLLQAGREILLPSLPALFLPETAINDLEQLIAGAHSEDAAFSIGVYPDGARLDMECLPDRTFSGTERAFFLNTIFKYPLRVVRITSGFGLRKNPVTGNLKVHEGLDLAAPLGTPVYACREGIVSNTGYNEVYGNYIIIAHDGGWTSLYGHLASITINLNSVVHSSTVIGTVGMTGQTTGPHLHFELRQDGKARDPASFLPGKGTNR</sequence>
<dbReference type="InterPro" id="IPR011055">
    <property type="entry name" value="Dup_hybrid_motif"/>
</dbReference>
<dbReference type="CDD" id="cd12797">
    <property type="entry name" value="M23_peptidase"/>
    <property type="match status" value="1"/>
</dbReference>
<dbReference type="EMBL" id="CP002868">
    <property type="protein sequence ID" value="AEJ19011.1"/>
    <property type="molecule type" value="Genomic_DNA"/>
</dbReference>
<evidence type="ECO:0000259" key="1">
    <source>
        <dbReference type="PROSITE" id="PS51782"/>
    </source>
</evidence>